<dbReference type="GO" id="GO:0003810">
    <property type="term" value="F:protein-glutamine gamma-glutamyltransferase activity"/>
    <property type="evidence" value="ECO:0007669"/>
    <property type="project" value="UniProtKB-EC"/>
</dbReference>
<dbReference type="InterPro" id="IPR013783">
    <property type="entry name" value="Ig-like_fold"/>
</dbReference>
<evidence type="ECO:0000256" key="13">
    <source>
        <dbReference type="ARBA" id="ARBA00038573"/>
    </source>
</evidence>
<evidence type="ECO:0000256" key="9">
    <source>
        <dbReference type="ARBA" id="ARBA00023249"/>
    </source>
</evidence>
<feature type="domain" description="Transglutaminase-like" evidence="22">
    <location>
        <begin position="314"/>
        <end position="407"/>
    </location>
</feature>
<dbReference type="SMART" id="SM00460">
    <property type="entry name" value="TGc"/>
    <property type="match status" value="1"/>
</dbReference>
<evidence type="ECO:0000256" key="2">
    <source>
        <dbReference type="ARBA" id="ARBA00005968"/>
    </source>
</evidence>
<dbReference type="InterPro" id="IPR014756">
    <property type="entry name" value="Ig_E-set"/>
</dbReference>
<keyword evidence="8" id="KW-0564">Palmitate</keyword>
<dbReference type="FunFam" id="2.60.40.10:FF:000090">
    <property type="entry name" value="Protein-glutamine gamma-glutamyltransferase 2"/>
    <property type="match status" value="1"/>
</dbReference>
<dbReference type="Gene3D" id="2.60.40.10">
    <property type="entry name" value="Immunoglobulins"/>
    <property type="match status" value="3"/>
</dbReference>
<evidence type="ECO:0000256" key="8">
    <source>
        <dbReference type="ARBA" id="ARBA00023139"/>
    </source>
</evidence>
<dbReference type="GO" id="GO:0031424">
    <property type="term" value="P:keratinization"/>
    <property type="evidence" value="ECO:0007669"/>
    <property type="project" value="UniProtKB-KW"/>
</dbReference>
<comment type="similarity">
    <text evidence="2">Belongs to the transglutaminase superfamily. Transglutaminase family.</text>
</comment>
<comment type="subcellular location">
    <subcellularLocation>
        <location evidence="1">Membrane</location>
        <topology evidence="1">Lipid-anchor</topology>
    </subcellularLocation>
</comment>
<dbReference type="InterPro" id="IPR002931">
    <property type="entry name" value="Transglutaminase-like"/>
</dbReference>
<evidence type="ECO:0000256" key="21">
    <source>
        <dbReference type="PIRSR" id="PIRSR000459-2"/>
    </source>
</evidence>
<dbReference type="InterPro" id="IPR050779">
    <property type="entry name" value="Transglutaminase"/>
</dbReference>
<feature type="binding site" evidence="21">
    <location>
        <position position="493"/>
    </location>
    <ligand>
        <name>Ca(2+)</name>
        <dbReference type="ChEBI" id="CHEBI:29108"/>
    </ligand>
</feature>
<dbReference type="InterPro" id="IPR036985">
    <property type="entry name" value="Transglutaminase-like_sf"/>
</dbReference>
<dbReference type="InterPro" id="IPR013808">
    <property type="entry name" value="Transglutaminase_AS"/>
</dbReference>
<keyword evidence="11" id="KW-0012">Acyltransferase</keyword>
<evidence type="ECO:0000256" key="19">
    <source>
        <dbReference type="ARBA" id="ARBA00051843"/>
    </source>
</evidence>
<protein>
    <recommendedName>
        <fullName evidence="14">Protein-glutamine gamma-glutamyltransferase K</fullName>
        <ecNumber evidence="12">2.3.2.13</ecNumber>
    </recommendedName>
    <alternativeName>
        <fullName evidence="17">Epidermal TGase</fullName>
    </alternativeName>
    <alternativeName>
        <fullName evidence="16">Transglutaminase K</fullName>
    </alternativeName>
    <alternativeName>
        <fullName evidence="15">Transglutaminase-1</fullName>
    </alternativeName>
</protein>
<feature type="active site" evidence="20">
    <location>
        <position position="381"/>
    </location>
</feature>
<sequence length="733" mass="81474">MASTEESDRKTTISMCTIYTRSVCSWAGRFSETSHDLGEVVYNRPLTVDEGIRNSQLLVYSIDLLKSKTGQNRLEHHTDRYQSENLIIRRGQSFQIWIQLSRAFDPRADQLQLLLKLGAVPRAKGTVVSVPLVTEFQGNKWEAKIIEQNSNKIKLSVISPPNAPIGRYELSVITRDTTFSNKPENDIYLLFNPWCKDDTVFMDNEAERNEYVLNDVGIIYYGNQNQIGARTWNFGQFADGILAACLFILEKSQAPASGWGDPITITRLTSAMVNSPDDQGVLAGNWSNNYAGGTAPTAWSGSVNILKQYHKSGGLPVKYGQCWVFSGVTTTVLRCLGIPTRSVTNFSSAHDTDNSLTTDVYFDEHMRPIEKLNGDSIWNFHVWNDCWMARPDLPPGMGGWQAVDATPQETSQGIFCCGPAPLAAIREGLVYLKYDAPFVFAEVNSDRIFWQRQANGSFAQISCEKSTVGRYISTKAVGSDRREDITHLYKHPEGSERERTAVETASRFGSKPNTYICAAASDVTLNVALKGEEPQIGQDAHLSITVKNCSAERRSISLHCQVAVIYYTGVQKGTVKKDDISVNLKPREAETLVWTLPYDQYKNQLVDQAALMLTVTGRVSETKQVLATQFNFRLRTPNIVITPIGDAVVGRETAVKFTFKNPLQCVLKNAAFHIEGLGLKATEVITFGDVGSLATISLTVKFTPFLPGLRKLLVSLDCEQLRQVHGVADIFIK</sequence>
<name>A0A5N5LUT4_PANHP</name>
<evidence type="ECO:0000256" key="3">
    <source>
        <dbReference type="ARBA" id="ARBA00022553"/>
    </source>
</evidence>
<organism evidence="23 24">
    <name type="scientific">Pangasianodon hypophthalmus</name>
    <name type="common">Striped catfish</name>
    <name type="synonym">Helicophagus hypophthalmus</name>
    <dbReference type="NCBI Taxonomy" id="310915"/>
    <lineage>
        <taxon>Eukaryota</taxon>
        <taxon>Metazoa</taxon>
        <taxon>Chordata</taxon>
        <taxon>Craniata</taxon>
        <taxon>Vertebrata</taxon>
        <taxon>Euteleostomi</taxon>
        <taxon>Actinopterygii</taxon>
        <taxon>Neopterygii</taxon>
        <taxon>Teleostei</taxon>
        <taxon>Ostariophysi</taxon>
        <taxon>Siluriformes</taxon>
        <taxon>Pangasiidae</taxon>
        <taxon>Pangasianodon</taxon>
    </lineage>
</organism>
<feature type="binding site" evidence="21">
    <location>
        <position position="446"/>
    </location>
    <ligand>
        <name>Ca(2+)</name>
        <dbReference type="ChEBI" id="CHEBI:29108"/>
    </ligand>
</feature>
<evidence type="ECO:0000256" key="20">
    <source>
        <dbReference type="PIRSR" id="PIRSR000459-1"/>
    </source>
</evidence>
<feature type="active site" evidence="20">
    <location>
        <position position="322"/>
    </location>
</feature>
<keyword evidence="3" id="KW-0597">Phosphoprotein</keyword>
<dbReference type="EMBL" id="VFJC01000017">
    <property type="protein sequence ID" value="KAB5546675.1"/>
    <property type="molecule type" value="Genomic_DNA"/>
</dbReference>
<dbReference type="SUPFAM" id="SSF81296">
    <property type="entry name" value="E set domains"/>
    <property type="match status" value="1"/>
</dbReference>
<dbReference type="PANTHER" id="PTHR11590:SF49">
    <property type="entry name" value="PROTEIN-GLUTAMINE GAMMA-GLUTAMYLTRANSFERASE K"/>
    <property type="match status" value="1"/>
</dbReference>
<dbReference type="Pfam" id="PF00868">
    <property type="entry name" value="Transglut_N"/>
    <property type="match status" value="1"/>
</dbReference>
<comment type="function">
    <text evidence="18">Catalyzes the cross-linking of proteins and the conjugation of polyamines to proteins. Responsible for cross-linking epidermal proteins during formation of the stratum corneum. Involved in cell proliferation.</text>
</comment>
<dbReference type="PROSITE" id="PS00547">
    <property type="entry name" value="TRANSGLUTAMINASES"/>
    <property type="match status" value="1"/>
</dbReference>
<dbReference type="GO" id="GO:0007399">
    <property type="term" value="P:nervous system development"/>
    <property type="evidence" value="ECO:0007669"/>
    <property type="project" value="UniProtKB-ARBA"/>
</dbReference>
<keyword evidence="10" id="KW-0449">Lipoprotein</keyword>
<evidence type="ECO:0000256" key="16">
    <source>
        <dbReference type="ARBA" id="ARBA00041726"/>
    </source>
</evidence>
<evidence type="ECO:0000256" key="10">
    <source>
        <dbReference type="ARBA" id="ARBA00023288"/>
    </source>
</evidence>
<evidence type="ECO:0000256" key="7">
    <source>
        <dbReference type="ARBA" id="ARBA00023136"/>
    </source>
</evidence>
<dbReference type="InterPro" id="IPR038765">
    <property type="entry name" value="Papain-like_cys_pep_sf"/>
</dbReference>
<comment type="subunit">
    <text evidence="13">Interacts with PLAAT4.</text>
</comment>
<evidence type="ECO:0000256" key="12">
    <source>
        <dbReference type="ARBA" id="ARBA00024222"/>
    </source>
</evidence>
<proteinExistence type="inferred from homology"/>
<gene>
    <name evidence="23" type="ORF">PHYPO_G00074760</name>
</gene>
<dbReference type="InterPro" id="IPR036238">
    <property type="entry name" value="Transglutaminase_C_sf"/>
</dbReference>
<feature type="binding site" evidence="21">
    <location>
        <position position="444"/>
    </location>
    <ligand>
        <name>Ca(2+)</name>
        <dbReference type="ChEBI" id="CHEBI:29108"/>
    </ligand>
</feature>
<evidence type="ECO:0000256" key="18">
    <source>
        <dbReference type="ARBA" id="ARBA00045815"/>
    </source>
</evidence>
<keyword evidence="24" id="KW-1185">Reference proteome</keyword>
<dbReference type="InterPro" id="IPR023608">
    <property type="entry name" value="Transglutaminase_animal"/>
</dbReference>
<evidence type="ECO:0000256" key="1">
    <source>
        <dbReference type="ARBA" id="ARBA00004635"/>
    </source>
</evidence>
<dbReference type="Gene3D" id="3.90.260.10">
    <property type="entry name" value="Transglutaminase-like"/>
    <property type="match status" value="1"/>
</dbReference>
<keyword evidence="4" id="KW-0808">Transferase</keyword>
<comment type="cofactor">
    <cofactor evidence="21">
        <name>Ca(2+)</name>
        <dbReference type="ChEBI" id="CHEBI:29108"/>
    </cofactor>
    <text evidence="21">Binds 1 Ca(2+) ion per subunit.</text>
</comment>
<evidence type="ECO:0000256" key="6">
    <source>
        <dbReference type="ARBA" id="ARBA00022837"/>
    </source>
</evidence>
<evidence type="ECO:0000259" key="22">
    <source>
        <dbReference type="SMART" id="SM00460"/>
    </source>
</evidence>
<dbReference type="Pfam" id="PF00927">
    <property type="entry name" value="Transglut_C"/>
    <property type="match status" value="2"/>
</dbReference>
<dbReference type="PIRSF" id="PIRSF000459">
    <property type="entry name" value="TGM_EBP42"/>
    <property type="match status" value="1"/>
</dbReference>
<dbReference type="FunFam" id="2.60.40.10:FF:000171">
    <property type="entry name" value="protein-glutamine gamma-glutamyltransferase 6"/>
    <property type="match status" value="1"/>
</dbReference>
<feature type="binding site" evidence="21">
    <location>
        <position position="498"/>
    </location>
    <ligand>
        <name>Ca(2+)</name>
        <dbReference type="ChEBI" id="CHEBI:29108"/>
    </ligand>
</feature>
<feature type="active site" evidence="20">
    <location>
        <position position="404"/>
    </location>
</feature>
<keyword evidence="7" id="KW-0472">Membrane</keyword>
<accession>A0A5N5LUT4</accession>
<dbReference type="InterPro" id="IPR001102">
    <property type="entry name" value="Transglutaminase_N"/>
</dbReference>
<dbReference type="GO" id="GO:0016020">
    <property type="term" value="C:membrane"/>
    <property type="evidence" value="ECO:0007669"/>
    <property type="project" value="UniProtKB-SubCell"/>
</dbReference>
<evidence type="ECO:0000256" key="4">
    <source>
        <dbReference type="ARBA" id="ARBA00022679"/>
    </source>
</evidence>
<evidence type="ECO:0000256" key="17">
    <source>
        <dbReference type="ARBA" id="ARBA00043229"/>
    </source>
</evidence>
<evidence type="ECO:0000256" key="14">
    <source>
        <dbReference type="ARBA" id="ARBA00040559"/>
    </source>
</evidence>
<keyword evidence="6 21" id="KW-0106">Calcium</keyword>
<evidence type="ECO:0000256" key="11">
    <source>
        <dbReference type="ARBA" id="ARBA00023315"/>
    </source>
</evidence>
<reference evidence="23 24" key="1">
    <citation type="submission" date="2019-06" db="EMBL/GenBank/DDBJ databases">
        <title>A chromosome-scale genome assembly of the striped catfish, Pangasianodon hypophthalmus.</title>
        <authorList>
            <person name="Wen M."/>
            <person name="Zahm M."/>
            <person name="Roques C."/>
            <person name="Cabau C."/>
            <person name="Klopp C."/>
            <person name="Donnadieu C."/>
            <person name="Jouanno E."/>
            <person name="Avarre J.-C."/>
            <person name="Campet M."/>
            <person name="Ha T.T.T."/>
            <person name="Dugue R."/>
            <person name="Lampietro C."/>
            <person name="Louis A."/>
            <person name="Herpin A."/>
            <person name="Echchiki A."/>
            <person name="Berthelot C."/>
            <person name="Parey E."/>
            <person name="Roest-Crollius H."/>
            <person name="Braasch I."/>
            <person name="Postlethwait J."/>
            <person name="Bobe J."/>
            <person name="Montfort J."/>
            <person name="Bouchez O."/>
            <person name="Begum T."/>
            <person name="Schartl M."/>
            <person name="Guiguen Y."/>
        </authorList>
    </citation>
    <scope>NUCLEOTIDE SEQUENCE [LARGE SCALE GENOMIC DNA]</scope>
    <source>
        <strain evidence="23 24">Indonesia</strain>
        <tissue evidence="23">Blood</tissue>
    </source>
</reference>
<dbReference type="GO" id="GO:0046872">
    <property type="term" value="F:metal ion binding"/>
    <property type="evidence" value="ECO:0007669"/>
    <property type="project" value="UniProtKB-KW"/>
</dbReference>
<dbReference type="SUPFAM" id="SSF54001">
    <property type="entry name" value="Cysteine proteinases"/>
    <property type="match status" value="1"/>
</dbReference>
<dbReference type="InterPro" id="IPR008958">
    <property type="entry name" value="Transglutaminase_C"/>
</dbReference>
<keyword evidence="9" id="KW-0417">Keratinization</keyword>
<evidence type="ECO:0000313" key="24">
    <source>
        <dbReference type="Proteomes" id="UP000327468"/>
    </source>
</evidence>
<dbReference type="FunFam" id="3.90.260.10:FF:000001">
    <property type="entry name" value="Protein-glutamine gamma-glutamyltransferase 2"/>
    <property type="match status" value="1"/>
</dbReference>
<evidence type="ECO:0000256" key="15">
    <source>
        <dbReference type="ARBA" id="ARBA00041651"/>
    </source>
</evidence>
<dbReference type="Pfam" id="PF01841">
    <property type="entry name" value="Transglut_core"/>
    <property type="match status" value="1"/>
</dbReference>
<dbReference type="SUPFAM" id="SSF49309">
    <property type="entry name" value="Transglutaminase, two C-terminal domains"/>
    <property type="match status" value="2"/>
</dbReference>
<evidence type="ECO:0000256" key="5">
    <source>
        <dbReference type="ARBA" id="ARBA00022723"/>
    </source>
</evidence>
<comment type="catalytic activity">
    <reaction evidence="19">
        <text>L-glutaminyl-[protein] + L-lysyl-[protein] = [protein]-L-lysyl-N(6)-5-L-glutamyl-[protein] + NH4(+)</text>
        <dbReference type="Rhea" id="RHEA:54816"/>
        <dbReference type="Rhea" id="RHEA-COMP:9752"/>
        <dbReference type="Rhea" id="RHEA-COMP:10207"/>
        <dbReference type="Rhea" id="RHEA-COMP:14005"/>
        <dbReference type="ChEBI" id="CHEBI:28938"/>
        <dbReference type="ChEBI" id="CHEBI:29969"/>
        <dbReference type="ChEBI" id="CHEBI:30011"/>
        <dbReference type="ChEBI" id="CHEBI:138370"/>
        <dbReference type="EC" id="2.3.2.13"/>
    </reaction>
</comment>
<evidence type="ECO:0000313" key="23">
    <source>
        <dbReference type="EMBL" id="KAB5546675.1"/>
    </source>
</evidence>
<dbReference type="EC" id="2.3.2.13" evidence="12"/>
<dbReference type="Proteomes" id="UP000327468">
    <property type="component" value="Chromosome 16"/>
</dbReference>
<dbReference type="AlphaFoldDB" id="A0A5N5LUT4"/>
<comment type="caution">
    <text evidence="23">The sequence shown here is derived from an EMBL/GenBank/DDBJ whole genome shotgun (WGS) entry which is preliminary data.</text>
</comment>
<keyword evidence="5 21" id="KW-0479">Metal-binding</keyword>
<dbReference type="PANTHER" id="PTHR11590">
    <property type="entry name" value="PROTEIN-GLUTAMINE GAMMA-GLUTAMYLTRANSFERASE"/>
    <property type="match status" value="1"/>
</dbReference>